<evidence type="ECO:0000256" key="7">
    <source>
        <dbReference type="ARBA" id="ARBA00022884"/>
    </source>
</evidence>
<dbReference type="InterPro" id="IPR011993">
    <property type="entry name" value="PH-like_dom_sf"/>
</dbReference>
<dbReference type="SUPFAM" id="SSF144000">
    <property type="entry name" value="Oxysterol-binding protein-like"/>
    <property type="match status" value="1"/>
</dbReference>
<organism evidence="16">
    <name type="scientific">Cyprideis torosa</name>
    <dbReference type="NCBI Taxonomy" id="163714"/>
    <lineage>
        <taxon>Eukaryota</taxon>
        <taxon>Metazoa</taxon>
        <taxon>Ecdysozoa</taxon>
        <taxon>Arthropoda</taxon>
        <taxon>Crustacea</taxon>
        <taxon>Oligostraca</taxon>
        <taxon>Ostracoda</taxon>
        <taxon>Podocopa</taxon>
        <taxon>Podocopida</taxon>
        <taxon>Cytherocopina</taxon>
        <taxon>Cytheroidea</taxon>
        <taxon>Cytherideidae</taxon>
        <taxon>Cyprideis</taxon>
    </lineage>
</organism>
<dbReference type="InterPro" id="IPR010920">
    <property type="entry name" value="LSM_dom_sf"/>
</dbReference>
<dbReference type="GO" id="GO:0006869">
    <property type="term" value="P:lipid transport"/>
    <property type="evidence" value="ECO:0007669"/>
    <property type="project" value="UniProtKB-KW"/>
</dbReference>
<dbReference type="InterPro" id="IPR018494">
    <property type="entry name" value="Oxysterol-bd_CS"/>
</dbReference>
<name>A0A7R8ZMT6_9CRUS</name>
<keyword evidence="6" id="KW-0747">Spliceosome</keyword>
<dbReference type="CDD" id="cd01719">
    <property type="entry name" value="Sm_G"/>
    <property type="match status" value="1"/>
</dbReference>
<dbReference type="Pfam" id="PF01237">
    <property type="entry name" value="Oxysterol_BP"/>
    <property type="match status" value="1"/>
</dbReference>
<feature type="region of interest" description="Disordered" evidence="15">
    <location>
        <begin position="292"/>
        <end position="321"/>
    </location>
</feature>
<dbReference type="InterPro" id="IPR037239">
    <property type="entry name" value="OSBP_sf"/>
</dbReference>
<comment type="subcellular location">
    <subcellularLocation>
        <location evidence="1">Nucleus</location>
    </subcellularLocation>
</comment>
<dbReference type="Gene3D" id="2.30.29.30">
    <property type="entry name" value="Pleckstrin-homology domain (PH domain)/Phosphotyrosine-binding domain (PTB)"/>
    <property type="match status" value="1"/>
</dbReference>
<dbReference type="InterPro" id="IPR047575">
    <property type="entry name" value="Sm"/>
</dbReference>
<proteinExistence type="inferred from homology"/>
<keyword evidence="5" id="KW-0507">mRNA processing</keyword>
<dbReference type="EMBL" id="OB660523">
    <property type="protein sequence ID" value="CAD7225205.1"/>
    <property type="molecule type" value="Genomic_DNA"/>
</dbReference>
<dbReference type="InterPro" id="IPR000648">
    <property type="entry name" value="Oxysterol-bd"/>
</dbReference>
<dbReference type="Gene3D" id="2.30.30.100">
    <property type="match status" value="1"/>
</dbReference>
<keyword evidence="9" id="KW-0446">Lipid-binding</keyword>
<dbReference type="AlphaFoldDB" id="A0A7R8ZMT6"/>
<evidence type="ECO:0000313" key="16">
    <source>
        <dbReference type="EMBL" id="CAD7225205.1"/>
    </source>
</evidence>
<evidence type="ECO:0000256" key="11">
    <source>
        <dbReference type="ARBA" id="ARBA00023242"/>
    </source>
</evidence>
<keyword evidence="8 14" id="KW-0445">Lipid transport</keyword>
<dbReference type="Gene3D" id="3.30.70.3490">
    <property type="match status" value="1"/>
</dbReference>
<dbReference type="CDD" id="cd13286">
    <property type="entry name" value="PH_OPR5_ORP8"/>
    <property type="match status" value="1"/>
</dbReference>
<dbReference type="FunFam" id="2.40.160.120:FF:000004">
    <property type="entry name" value="Oxysterol-binding protein"/>
    <property type="match status" value="1"/>
</dbReference>
<evidence type="ECO:0000256" key="6">
    <source>
        <dbReference type="ARBA" id="ARBA00022728"/>
    </source>
</evidence>
<evidence type="ECO:0000256" key="15">
    <source>
        <dbReference type="SAM" id="MobiDB-lite"/>
    </source>
</evidence>
<dbReference type="SUPFAM" id="SSF50182">
    <property type="entry name" value="Sm-like ribonucleoproteins"/>
    <property type="match status" value="1"/>
</dbReference>
<gene>
    <name evidence="16" type="ORF">CTOB1V02_LOCUS3151</name>
</gene>
<dbReference type="InterPro" id="IPR001849">
    <property type="entry name" value="PH_domain"/>
</dbReference>
<dbReference type="FunFam" id="2.30.29.30:FF:000030">
    <property type="entry name" value="Oxysterol-binding protein"/>
    <property type="match status" value="1"/>
</dbReference>
<feature type="region of interest" description="Disordered" evidence="15">
    <location>
        <begin position="81"/>
        <end position="105"/>
    </location>
</feature>
<dbReference type="GO" id="GO:0000398">
    <property type="term" value="P:mRNA splicing, via spliceosome"/>
    <property type="evidence" value="ECO:0007669"/>
    <property type="project" value="InterPro"/>
</dbReference>
<dbReference type="SMART" id="SM00233">
    <property type="entry name" value="PH"/>
    <property type="match status" value="1"/>
</dbReference>
<evidence type="ECO:0000256" key="2">
    <source>
        <dbReference type="ARBA" id="ARBA00006850"/>
    </source>
</evidence>
<dbReference type="InterPro" id="IPR001163">
    <property type="entry name" value="Sm_dom_euk/arc"/>
</dbReference>
<dbReference type="OrthoDB" id="10053431at2759"/>
<reference evidence="16" key="1">
    <citation type="submission" date="2020-11" db="EMBL/GenBank/DDBJ databases">
        <authorList>
            <person name="Tran Van P."/>
        </authorList>
    </citation>
    <scope>NUCLEOTIDE SEQUENCE</scope>
</reference>
<dbReference type="PANTHER" id="PTHR10972:SF102">
    <property type="entry name" value="OXYSTEROL-BINDING PROTEIN"/>
    <property type="match status" value="1"/>
</dbReference>
<dbReference type="GO" id="GO:0005829">
    <property type="term" value="C:cytosol"/>
    <property type="evidence" value="ECO:0007669"/>
    <property type="project" value="TreeGrafter"/>
</dbReference>
<dbReference type="GO" id="GO:0015485">
    <property type="term" value="F:cholesterol binding"/>
    <property type="evidence" value="ECO:0007669"/>
    <property type="project" value="TreeGrafter"/>
</dbReference>
<dbReference type="GO" id="GO:0016020">
    <property type="term" value="C:membrane"/>
    <property type="evidence" value="ECO:0007669"/>
    <property type="project" value="TreeGrafter"/>
</dbReference>
<dbReference type="PROSITE" id="PS50003">
    <property type="entry name" value="PH_DOMAIN"/>
    <property type="match status" value="1"/>
</dbReference>
<feature type="compositionally biased region" description="Basic and acidic residues" evidence="15">
    <location>
        <begin position="305"/>
        <end position="315"/>
    </location>
</feature>
<evidence type="ECO:0000256" key="13">
    <source>
        <dbReference type="RuleBase" id="RU003844"/>
    </source>
</evidence>
<evidence type="ECO:0000256" key="3">
    <source>
        <dbReference type="ARBA" id="ARBA00008842"/>
    </source>
</evidence>
<dbReference type="SMART" id="SM00651">
    <property type="entry name" value="Sm"/>
    <property type="match status" value="1"/>
</dbReference>
<keyword evidence="7" id="KW-0694">RNA-binding</keyword>
<dbReference type="GO" id="GO:0005681">
    <property type="term" value="C:spliceosomal complex"/>
    <property type="evidence" value="ECO:0007669"/>
    <property type="project" value="UniProtKB-KW"/>
</dbReference>
<evidence type="ECO:0000256" key="12">
    <source>
        <dbReference type="ARBA" id="ARBA00023274"/>
    </source>
</evidence>
<evidence type="ECO:0000256" key="8">
    <source>
        <dbReference type="ARBA" id="ARBA00023055"/>
    </source>
</evidence>
<evidence type="ECO:0000256" key="5">
    <source>
        <dbReference type="ARBA" id="ARBA00022664"/>
    </source>
</evidence>
<keyword evidence="11" id="KW-0539">Nucleus</keyword>
<dbReference type="Pfam" id="PF00169">
    <property type="entry name" value="PH"/>
    <property type="match status" value="1"/>
</dbReference>
<keyword evidence="10" id="KW-0508">mRNA splicing</keyword>
<keyword evidence="4 14" id="KW-0813">Transport</keyword>
<dbReference type="FunFam" id="2.30.30.100:FF:000023">
    <property type="entry name" value="Small nuclear ribonucleoprotein G"/>
    <property type="match status" value="1"/>
</dbReference>
<dbReference type="InterPro" id="IPR034098">
    <property type="entry name" value="Sm_G"/>
</dbReference>
<dbReference type="PROSITE" id="PS01013">
    <property type="entry name" value="OSBP"/>
    <property type="match status" value="1"/>
</dbReference>
<dbReference type="PANTHER" id="PTHR10972">
    <property type="entry name" value="OXYSTEROL-BINDING PROTEIN-RELATED"/>
    <property type="match status" value="1"/>
</dbReference>
<sequence>MSRAHPPELKKFMDKRMNVKLNAGRQISGILRGYDPFMNIVLDEAQEITKENQRITIGSVVVRGSSISMLEAIDRMLSPSASVPSNMSSPAHSVQPERRSLTNGFSEDVKLRRQSVADKLSDESNETVGSSKQIYKAQRNTYQQEKKRVTKELITALHDPSVVVMADWLKVRGTLKGWSKFWCILKPGLLLLYKSSKAKKNHWIGTVLLTSCEVIERPSKKEGFCFKLFHPLEQSIWAPKGPDGETLGAVVQPLPHAYLIFRAPSQTEGKCWMDALELALRCSSLLKRSQNRRPPTVDFLDSSGGDEKSTGKANDDLLEPAAMPNGMDGSTLYFKEEEEEFAAEFVHAGPYLESRVVLPTFILEPRSFLDKLSDYYYHSDILAQTVSNDDPFLRMKGVVTWYLSGFYKKPRGLKKPYNPILGEAFRCYWQNPNGTKTFFVAEQVSHHPPVSAFYVTNRQDGYTVSATVLCKSKFYGNSTSAILDGMARLNFLPRGEEYTMTLPYAHCRGILLGTLSMELGGTVDINCETTGYSASIEFKLKSLFSGSSSLNGISGKIKFGKETVAVIQGHWDGQIRLWYTRSKDSEVIWEVGPSVLAKRIPRYIIPVEKQEPFESQRLWSSVSEAIRRGDQIVACEEKTKLEEDQRQGARERKETGAQWIPKLFEQDLILGEWHYRHADQRPWDPQNDRYQYEKEFVVQTQTRTKRPPPLFMKAGSISMQHLPPEVSDETNPVIPIQGVVQSHGMGGGASIPPSALPLETFQRDMRLRLNRLEQKLEALAKEMLLVLMILSLVQAIVLKWVLS</sequence>
<evidence type="ECO:0000256" key="14">
    <source>
        <dbReference type="RuleBase" id="RU003845"/>
    </source>
</evidence>
<dbReference type="GO" id="GO:0032541">
    <property type="term" value="C:cortical endoplasmic reticulum"/>
    <property type="evidence" value="ECO:0007669"/>
    <property type="project" value="TreeGrafter"/>
</dbReference>
<dbReference type="GO" id="GO:0003723">
    <property type="term" value="F:RNA binding"/>
    <property type="evidence" value="ECO:0007669"/>
    <property type="project" value="UniProtKB-KW"/>
</dbReference>
<comment type="similarity">
    <text evidence="2">Belongs to the snRNP Sm proteins family.</text>
</comment>
<evidence type="ECO:0000256" key="4">
    <source>
        <dbReference type="ARBA" id="ARBA00022448"/>
    </source>
</evidence>
<dbReference type="Gene3D" id="2.40.160.120">
    <property type="match status" value="1"/>
</dbReference>
<dbReference type="FunFam" id="1.10.287.2720:FF:000002">
    <property type="entry name" value="Oxysterol-binding protein"/>
    <property type="match status" value="1"/>
</dbReference>
<dbReference type="Gene3D" id="1.10.287.2720">
    <property type="match status" value="1"/>
</dbReference>
<keyword evidence="12" id="KW-0687">Ribonucleoprotein</keyword>
<comment type="similarity">
    <text evidence="3 13">Belongs to the OSBP family.</text>
</comment>
<accession>A0A7R8ZMT6</accession>
<feature type="compositionally biased region" description="Low complexity" evidence="15">
    <location>
        <begin position="81"/>
        <end position="90"/>
    </location>
</feature>
<dbReference type="Pfam" id="PF01423">
    <property type="entry name" value="LSM"/>
    <property type="match status" value="1"/>
</dbReference>
<protein>
    <recommendedName>
        <fullName evidence="14">Oxysterol-binding protein</fullName>
    </recommendedName>
</protein>
<dbReference type="PROSITE" id="PS52002">
    <property type="entry name" value="SM"/>
    <property type="match status" value="1"/>
</dbReference>
<dbReference type="SUPFAM" id="SSF50729">
    <property type="entry name" value="PH domain-like"/>
    <property type="match status" value="1"/>
</dbReference>
<evidence type="ECO:0000256" key="10">
    <source>
        <dbReference type="ARBA" id="ARBA00023187"/>
    </source>
</evidence>
<evidence type="ECO:0000256" key="1">
    <source>
        <dbReference type="ARBA" id="ARBA00004123"/>
    </source>
</evidence>
<evidence type="ECO:0000256" key="9">
    <source>
        <dbReference type="ARBA" id="ARBA00023121"/>
    </source>
</evidence>